<dbReference type="PANTHER" id="PTHR23513">
    <property type="entry name" value="INTEGRAL MEMBRANE EFFLUX PROTEIN-RELATED"/>
    <property type="match status" value="1"/>
</dbReference>
<keyword evidence="9" id="KW-1185">Reference proteome</keyword>
<feature type="transmembrane region" description="Helical" evidence="7">
    <location>
        <begin position="299"/>
        <end position="318"/>
    </location>
</feature>
<proteinExistence type="predicted"/>
<dbReference type="CDD" id="cd06173">
    <property type="entry name" value="MFS_MefA_like"/>
    <property type="match status" value="1"/>
</dbReference>
<comment type="subcellular location">
    <subcellularLocation>
        <location evidence="1">Cell membrane</location>
        <topology evidence="1">Multi-pass membrane protein</topology>
    </subcellularLocation>
</comment>
<evidence type="ECO:0000256" key="5">
    <source>
        <dbReference type="ARBA" id="ARBA00022989"/>
    </source>
</evidence>
<feature type="transmembrane region" description="Helical" evidence="7">
    <location>
        <begin position="324"/>
        <end position="349"/>
    </location>
</feature>
<evidence type="ECO:0000256" key="3">
    <source>
        <dbReference type="ARBA" id="ARBA00022475"/>
    </source>
</evidence>
<reference evidence="9" key="1">
    <citation type="journal article" date="2019" name="Int. J. Syst. Evol. Microbiol.">
        <title>The Global Catalogue of Microorganisms (GCM) 10K type strain sequencing project: providing services to taxonomists for standard genome sequencing and annotation.</title>
        <authorList>
            <consortium name="The Broad Institute Genomics Platform"/>
            <consortium name="The Broad Institute Genome Sequencing Center for Infectious Disease"/>
            <person name="Wu L."/>
            <person name="Ma J."/>
        </authorList>
    </citation>
    <scope>NUCLEOTIDE SEQUENCE [LARGE SCALE GENOMIC DNA]</scope>
    <source>
        <strain evidence="9">JCM 15089</strain>
    </source>
</reference>
<evidence type="ECO:0000256" key="2">
    <source>
        <dbReference type="ARBA" id="ARBA00022448"/>
    </source>
</evidence>
<sequence length="425" mass="46149">MPGMRPETSLRDEEPVRPALAVLGVFRHRNFRLFFAGQLVSLMGTWMQTVAQAWLVYALTHSPLLLGLTTFCSQVTVFFLAPFGGLVADRVDRRRLLLVTQSAAMLQAAVLAGLTLAGVVRVWEIVALAFGLGLINAFDMPTRQAMLLDMVGTSDLRHAIAVNSMMFNLARVIGPSLAGAVIALTGEGWCFALNAVSFSAVLASLWLMRLTPRLPRRHDRPLDEIAEGYRYSFHHRLIRVSLFLIAASSCFGAAYLTLMPAFARDMLHGSAAHYGVLMAAVGAGAFVGAYGLSLIKERWLVAAPVIAGAVFGIGLMAFSQSQGLWQAVVVLVPTAMCLMIQGGTTNTIIQLAAGERFRGRVISHYSQAFIGMMPWGALILGALADRFGVREAILWGGSVVLASSTLGWLMRRGQVWKLENLRTKE</sequence>
<accession>A0ABP3PEH5</accession>
<dbReference type="InterPro" id="IPR036259">
    <property type="entry name" value="MFS_trans_sf"/>
</dbReference>
<evidence type="ECO:0000313" key="9">
    <source>
        <dbReference type="Proteomes" id="UP001499951"/>
    </source>
</evidence>
<feature type="transmembrane region" description="Helical" evidence="7">
    <location>
        <begin position="191"/>
        <end position="208"/>
    </location>
</feature>
<dbReference type="PANTHER" id="PTHR23513:SF11">
    <property type="entry name" value="STAPHYLOFERRIN A TRANSPORTER"/>
    <property type="match status" value="1"/>
</dbReference>
<name>A0ABP3PEH5_9PROT</name>
<feature type="transmembrane region" description="Helical" evidence="7">
    <location>
        <begin position="392"/>
        <end position="410"/>
    </location>
</feature>
<dbReference type="EMBL" id="BAAADD010000003">
    <property type="protein sequence ID" value="GAA0565909.1"/>
    <property type="molecule type" value="Genomic_DNA"/>
</dbReference>
<feature type="transmembrane region" description="Helical" evidence="7">
    <location>
        <begin position="63"/>
        <end position="84"/>
    </location>
</feature>
<keyword evidence="2" id="KW-0813">Transport</keyword>
<keyword evidence="4 7" id="KW-0812">Transmembrane</keyword>
<keyword evidence="3" id="KW-1003">Cell membrane</keyword>
<dbReference type="SUPFAM" id="SSF103473">
    <property type="entry name" value="MFS general substrate transporter"/>
    <property type="match status" value="1"/>
</dbReference>
<evidence type="ECO:0000256" key="6">
    <source>
        <dbReference type="ARBA" id="ARBA00023136"/>
    </source>
</evidence>
<evidence type="ECO:0000256" key="4">
    <source>
        <dbReference type="ARBA" id="ARBA00022692"/>
    </source>
</evidence>
<organism evidence="8 9">
    <name type="scientific">Rhizomicrobium electricum</name>
    <dbReference type="NCBI Taxonomy" id="480070"/>
    <lineage>
        <taxon>Bacteria</taxon>
        <taxon>Pseudomonadati</taxon>
        <taxon>Pseudomonadota</taxon>
        <taxon>Alphaproteobacteria</taxon>
        <taxon>Micropepsales</taxon>
        <taxon>Micropepsaceae</taxon>
        <taxon>Rhizomicrobium</taxon>
    </lineage>
</organism>
<keyword evidence="6 7" id="KW-0472">Membrane</keyword>
<dbReference type="Proteomes" id="UP001499951">
    <property type="component" value="Unassembled WGS sequence"/>
</dbReference>
<feature type="transmembrane region" description="Helical" evidence="7">
    <location>
        <begin position="240"/>
        <end position="259"/>
    </location>
</feature>
<evidence type="ECO:0000256" key="1">
    <source>
        <dbReference type="ARBA" id="ARBA00004651"/>
    </source>
</evidence>
<gene>
    <name evidence="8" type="ORF">GCM10008942_12870</name>
</gene>
<evidence type="ECO:0000313" key="8">
    <source>
        <dbReference type="EMBL" id="GAA0565909.1"/>
    </source>
</evidence>
<keyword evidence="5 7" id="KW-1133">Transmembrane helix</keyword>
<dbReference type="InterPro" id="IPR010290">
    <property type="entry name" value="TM_effector"/>
</dbReference>
<dbReference type="Pfam" id="PF05977">
    <property type="entry name" value="MFS_3"/>
    <property type="match status" value="1"/>
</dbReference>
<feature type="transmembrane region" description="Helical" evidence="7">
    <location>
        <begin position="33"/>
        <end position="57"/>
    </location>
</feature>
<feature type="transmembrane region" description="Helical" evidence="7">
    <location>
        <begin position="361"/>
        <end position="380"/>
    </location>
</feature>
<protein>
    <submittedName>
        <fullName evidence="8">MFS transporter</fullName>
    </submittedName>
</protein>
<comment type="caution">
    <text evidence="8">The sequence shown here is derived from an EMBL/GenBank/DDBJ whole genome shotgun (WGS) entry which is preliminary data.</text>
</comment>
<feature type="transmembrane region" description="Helical" evidence="7">
    <location>
        <begin position="271"/>
        <end position="292"/>
    </location>
</feature>
<evidence type="ECO:0000256" key="7">
    <source>
        <dbReference type="SAM" id="Phobius"/>
    </source>
</evidence>
<dbReference type="Gene3D" id="1.20.1250.20">
    <property type="entry name" value="MFS general substrate transporter like domains"/>
    <property type="match status" value="1"/>
</dbReference>